<dbReference type="CDD" id="cd16936">
    <property type="entry name" value="HATPase_RsbW-like"/>
    <property type="match status" value="1"/>
</dbReference>
<keyword evidence="4" id="KW-1185">Reference proteome</keyword>
<keyword evidence="1" id="KW-0723">Serine/threonine-protein kinase</keyword>
<dbReference type="EMBL" id="JACHJI010000005">
    <property type="protein sequence ID" value="MBB4899364.1"/>
    <property type="molecule type" value="Genomic_DNA"/>
</dbReference>
<name>A0A7W7LZJ4_9ACTN</name>
<dbReference type="Gene3D" id="3.30.565.10">
    <property type="entry name" value="Histidine kinase-like ATPase, C-terminal domain"/>
    <property type="match status" value="1"/>
</dbReference>
<dbReference type="InterPro" id="IPR050267">
    <property type="entry name" value="Anti-sigma-factor_SerPK"/>
</dbReference>
<dbReference type="AlphaFoldDB" id="A0A7W7LZJ4"/>
<evidence type="ECO:0000313" key="3">
    <source>
        <dbReference type="EMBL" id="MBB4899364.1"/>
    </source>
</evidence>
<comment type="caution">
    <text evidence="3">The sequence shown here is derived from an EMBL/GenBank/DDBJ whole genome shotgun (WGS) entry which is preliminary data.</text>
</comment>
<evidence type="ECO:0000256" key="1">
    <source>
        <dbReference type="ARBA" id="ARBA00022527"/>
    </source>
</evidence>
<organism evidence="3 4">
    <name type="scientific">Streptomyces griseomycini</name>
    <dbReference type="NCBI Taxonomy" id="66895"/>
    <lineage>
        <taxon>Bacteria</taxon>
        <taxon>Bacillati</taxon>
        <taxon>Actinomycetota</taxon>
        <taxon>Actinomycetes</taxon>
        <taxon>Kitasatosporales</taxon>
        <taxon>Streptomycetaceae</taxon>
        <taxon>Streptomyces</taxon>
    </lineage>
</organism>
<dbReference type="Proteomes" id="UP000579523">
    <property type="component" value="Unassembled WGS sequence"/>
</dbReference>
<reference evidence="3 4" key="1">
    <citation type="submission" date="2020-08" db="EMBL/GenBank/DDBJ databases">
        <title>Genomic Encyclopedia of Type Strains, Phase III (KMG-III): the genomes of soil and plant-associated and newly described type strains.</title>
        <authorList>
            <person name="Whitman W."/>
        </authorList>
    </citation>
    <scope>NUCLEOTIDE SEQUENCE [LARGE SCALE GENOMIC DNA]</scope>
    <source>
        <strain evidence="3 4">CECT 3273</strain>
    </source>
</reference>
<dbReference type="SUPFAM" id="SSF55874">
    <property type="entry name" value="ATPase domain of HSP90 chaperone/DNA topoisomerase II/histidine kinase"/>
    <property type="match status" value="1"/>
</dbReference>
<dbReference type="PANTHER" id="PTHR35526:SF3">
    <property type="entry name" value="ANTI-SIGMA-F FACTOR RSBW"/>
    <property type="match status" value="1"/>
</dbReference>
<protein>
    <submittedName>
        <fullName evidence="3">Two-component sensor histidine kinase</fullName>
    </submittedName>
</protein>
<dbReference type="GO" id="GO:0004674">
    <property type="term" value="F:protein serine/threonine kinase activity"/>
    <property type="evidence" value="ECO:0007669"/>
    <property type="project" value="UniProtKB-KW"/>
</dbReference>
<dbReference type="InterPro" id="IPR036890">
    <property type="entry name" value="HATPase_C_sf"/>
</dbReference>
<evidence type="ECO:0000313" key="4">
    <source>
        <dbReference type="Proteomes" id="UP000579523"/>
    </source>
</evidence>
<dbReference type="Pfam" id="PF13581">
    <property type="entry name" value="HATPase_c_2"/>
    <property type="match status" value="1"/>
</dbReference>
<accession>A0A7W7LZJ4</accession>
<feature type="domain" description="Histidine kinase/HSP90-like ATPase" evidence="2">
    <location>
        <begin position="10"/>
        <end position="95"/>
    </location>
</feature>
<dbReference type="InterPro" id="IPR003594">
    <property type="entry name" value="HATPase_dom"/>
</dbReference>
<evidence type="ECO:0000259" key="2">
    <source>
        <dbReference type="Pfam" id="PF13581"/>
    </source>
</evidence>
<keyword evidence="3" id="KW-0418">Kinase</keyword>
<sequence length="106" mass="11260">MHGVPVSLRAAGMVELVVSELVTNARKYAPGPCLLDLEVTDGAVQVSVWDSSTTPPSVLPADPHRVGQHGLELVVAVSETFCVHQEPVGKRITATVHLADTARRTL</sequence>
<keyword evidence="3" id="KW-0808">Transferase</keyword>
<proteinExistence type="predicted"/>
<gene>
    <name evidence="3" type="ORF">FHS37_003424</name>
</gene>
<dbReference type="PANTHER" id="PTHR35526">
    <property type="entry name" value="ANTI-SIGMA-F FACTOR RSBW-RELATED"/>
    <property type="match status" value="1"/>
</dbReference>